<sequence length="474" mass="53613">MSSNNPSQLPLQMATPDFDPYICASLHNKIVSFLTAQAPAHNNRIVHNFFDAYGDEANAIRDRLSGPLITFLENIDIMISNDPGSSPVMNFAPHLCMPNPNEFWAFNEGLPDLSGEEHEHWVVLHEDTNSNDLKATEQELGISVDLDTHLCTWQREVMPWMRTWYPLQTALQLWLNLYESGKFQSSVGLEAISDTAYYRRYIAADLTRDLEAYHNLLVAIQDRSPGSTASISDEPGFVDEETLDRFRISGFLRDFLLNARRPSFTYIAPGLQIPSATWLQKTLDADRGSERYNFVRRDGKVLRDNEPWEPDWMQRGSSSNWVGEPLPLFPGPKIESVSAAFERENVKFLFNKISGLYSWPDLISQDAMRLILPNPIGDNGWVRDGNPDAMTDADTEEVPESLVNNDSLYQYGWCPFLPSHGPHLSTILDNWRQLVEGGEWSVGSDGVEGGIEVFRDADTEEHAISYRLTACFDG</sequence>
<name>B6QK92_TALMQ</name>
<dbReference type="PhylomeDB" id="B6QK92"/>
<protein>
    <submittedName>
        <fullName evidence="1">Uncharacterized protein</fullName>
    </submittedName>
</protein>
<dbReference type="VEuPathDB" id="FungiDB:PMAA_101710"/>
<evidence type="ECO:0000313" key="1">
    <source>
        <dbReference type="EMBL" id="EEA23586.1"/>
    </source>
</evidence>
<dbReference type="Proteomes" id="UP000001294">
    <property type="component" value="Unassembled WGS sequence"/>
</dbReference>
<dbReference type="EMBL" id="DS995902">
    <property type="protein sequence ID" value="EEA23586.1"/>
    <property type="molecule type" value="Genomic_DNA"/>
</dbReference>
<dbReference type="AlphaFoldDB" id="B6QK92"/>
<dbReference type="STRING" id="441960.B6QK92"/>
<accession>B6QK92</accession>
<proteinExistence type="predicted"/>
<keyword evidence="2" id="KW-1185">Reference proteome</keyword>
<dbReference type="OrthoDB" id="3029470at2759"/>
<reference evidence="2" key="1">
    <citation type="journal article" date="2015" name="Genome Announc.">
        <title>Genome sequence of the AIDS-associated pathogen Penicillium marneffei (ATCC18224) and its near taxonomic relative Talaromyces stipitatus (ATCC10500).</title>
        <authorList>
            <person name="Nierman W.C."/>
            <person name="Fedorova-Abrams N.D."/>
            <person name="Andrianopoulos A."/>
        </authorList>
    </citation>
    <scope>NUCLEOTIDE SEQUENCE [LARGE SCALE GENOMIC DNA]</scope>
    <source>
        <strain evidence="2">ATCC 18224 / CBS 334.59 / QM 7333</strain>
    </source>
</reference>
<gene>
    <name evidence="1" type="ORF">PMAA_101710</name>
</gene>
<evidence type="ECO:0000313" key="2">
    <source>
        <dbReference type="Proteomes" id="UP000001294"/>
    </source>
</evidence>
<dbReference type="HOGENOM" id="CLU_056228_0_0_1"/>
<organism evidence="1 2">
    <name type="scientific">Talaromyces marneffei (strain ATCC 18224 / CBS 334.59 / QM 7333)</name>
    <name type="common">Penicillium marneffei</name>
    <dbReference type="NCBI Taxonomy" id="441960"/>
    <lineage>
        <taxon>Eukaryota</taxon>
        <taxon>Fungi</taxon>
        <taxon>Dikarya</taxon>
        <taxon>Ascomycota</taxon>
        <taxon>Pezizomycotina</taxon>
        <taxon>Eurotiomycetes</taxon>
        <taxon>Eurotiomycetidae</taxon>
        <taxon>Eurotiales</taxon>
        <taxon>Trichocomaceae</taxon>
        <taxon>Talaromyces</taxon>
        <taxon>Talaromyces sect. Talaromyces</taxon>
    </lineage>
</organism>